<protein>
    <submittedName>
        <fullName evidence="2">Alpha/beta hydrolase fold protein</fullName>
    </submittedName>
</protein>
<dbReference type="Gene3D" id="3.40.50.1820">
    <property type="entry name" value="alpha/beta hydrolase"/>
    <property type="match status" value="1"/>
</dbReference>
<feature type="domain" description="AB hydrolase-1" evidence="1">
    <location>
        <begin position="37"/>
        <end position="275"/>
    </location>
</feature>
<dbReference type="PANTHER" id="PTHR46438:SF11">
    <property type="entry name" value="LIPASE-RELATED"/>
    <property type="match status" value="1"/>
</dbReference>
<dbReference type="PRINTS" id="PR00111">
    <property type="entry name" value="ABHYDROLASE"/>
</dbReference>
<dbReference type="PRINTS" id="PR00412">
    <property type="entry name" value="EPOXHYDRLASE"/>
</dbReference>
<dbReference type="InterPro" id="IPR000639">
    <property type="entry name" value="Epox_hydrolase-like"/>
</dbReference>
<dbReference type="GO" id="GO:0016787">
    <property type="term" value="F:hydrolase activity"/>
    <property type="evidence" value="ECO:0007669"/>
    <property type="project" value="UniProtKB-KW"/>
</dbReference>
<name>A0A126SYL2_9BACT</name>
<organism evidence="2">
    <name type="scientific">uncultured bacterium UPO60</name>
    <dbReference type="NCBI Taxonomy" id="1776981"/>
    <lineage>
        <taxon>Bacteria</taxon>
        <taxon>environmental samples</taxon>
    </lineage>
</organism>
<proteinExistence type="predicted"/>
<dbReference type="InterPro" id="IPR029058">
    <property type="entry name" value="AB_hydrolase_fold"/>
</dbReference>
<sequence>MIDEGQEAKMSITEESTSRFVTGGGVRIHYNEAGSGPALVLIHGGGPGASGWSNYSRNVEPLSRHFRVITPDLPGFGKSDVKPKGSAMPAWYATKMGELLDALGIAKAHFVGNSLGGMVTLRLALDRPEKVDRMVLMGPGGSIPMFSQFPTEAIKTLLFFYDGPGPSLERLRGFVKDFVYDPSQITDDLLEGRMKTALQPHIVETPPMRPDPTAKMEPIWSDPRLASVPHETMIIWGREDKVMPIDMAFALLKQIPKARLFVLPQCGHWAQWEHAEEFNRVTSGFFGIGNAA</sequence>
<keyword evidence="2" id="KW-0378">Hydrolase</keyword>
<dbReference type="SUPFAM" id="SSF53474">
    <property type="entry name" value="alpha/beta-Hydrolases"/>
    <property type="match status" value="1"/>
</dbReference>
<reference evidence="2" key="1">
    <citation type="journal article" date="2016" name="Appl. Environ. Microbiol.">
        <title>Functional Metagenomics of a Biostimulated Petroleum-Contaminated Soil Reveals an Extraordinary Diversity of Extradiol Dioxygenases.</title>
        <authorList>
            <person name="Terron-Gonzalez L."/>
            <person name="Martin-Cabello G."/>
            <person name="Ferrer M."/>
            <person name="Santero E."/>
        </authorList>
    </citation>
    <scope>NUCLEOTIDE SEQUENCE</scope>
</reference>
<dbReference type="Pfam" id="PF00561">
    <property type="entry name" value="Abhydrolase_1"/>
    <property type="match status" value="1"/>
</dbReference>
<evidence type="ECO:0000259" key="1">
    <source>
        <dbReference type="Pfam" id="PF00561"/>
    </source>
</evidence>
<evidence type="ECO:0000313" key="2">
    <source>
        <dbReference type="EMBL" id="AMK59401.1"/>
    </source>
</evidence>
<accession>A0A126SYL2</accession>
<dbReference type="PANTHER" id="PTHR46438">
    <property type="entry name" value="ALPHA/BETA-HYDROLASES SUPERFAMILY PROTEIN"/>
    <property type="match status" value="1"/>
</dbReference>
<dbReference type="InterPro" id="IPR000073">
    <property type="entry name" value="AB_hydrolase_1"/>
</dbReference>
<dbReference type="EMBL" id="KU144984">
    <property type="protein sequence ID" value="AMK59401.1"/>
    <property type="molecule type" value="Genomic_DNA"/>
</dbReference>
<dbReference type="AlphaFoldDB" id="A0A126SYL2"/>